<dbReference type="GO" id="GO:0048935">
    <property type="term" value="P:peripheral nervous system neuron development"/>
    <property type="evidence" value="ECO:0007669"/>
    <property type="project" value="UniProtKB-ARBA"/>
</dbReference>
<dbReference type="InterPro" id="IPR002909">
    <property type="entry name" value="IPT_dom"/>
</dbReference>
<sequence length="837" mass="94209">MPDAYENFNMAMLMGNITDNETEPYFPFNDLAPVSNSTSVLSPYSSSGSQGNMSASPMSTSSSPQHLMDYITLNDDTCRYEAIGEAYISIVVQPVERFRFRYRSEMMGTHGALLGVSNGNPRKKPAPAVKLNNFPDKAIIRCTLVTSDDGARTPHAHRLVRRDGTTDQDEPHNIEVSSQNNFTATFAGMGIIHTARKHIKDELVRKMRNELLEERKRTNINVTIGIREDAQIKANAETYQRSMNLNSVALCFQGFIADQHDVMRPITAPVYSNPINNLKSALTGELKICRIDKYTSSCEGGEEVFIFVEKVGKKNIKIKFFELNEDDIEIWFDYGRFSELDVHHQYAIVFRTPPYKDQSITSPREVFIQLERPTDSDCSEPIKFTYKPSDRMIGRKRTRISHSSSAELTQMTFNQNVNPPLDLPLNVHMANESSEMSNEIKKMLEDKCPSTEFRDFFADLDFENRSTYGDSPLHSALRYGQKNIAKYIFMLMTTLSDYKDLVNTQNSSGKTPLHYAVTQNQSDITKVLLLLGADPNLSDHCGQMPLHNAVRFQETKECVDILLSAKDVNLEAYTDLGWTPLHLAAEAGSYHAVESLIKTGANINNVDMSYGRTVLHIAVEGGHRDIVEFLLKNTKINVNKKNLGGNTALHNAVVTPGAKAKEICALLIKHGANPHIKNHNHESDQEEMVITPIIKCEVDSEDENMEEFSGQSSFDLASNNPDILNLVSGKHNALMDDTIDIIKKEEDIDDVQKIWLDGEQEKQLSLILDSTEGWKKLVDYFNYKYLMKTFQQSSSSPALLLLNYIAIQSDISLEQLRGILQNVGEEDATAYMSQILS</sequence>
<dbReference type="InterPro" id="IPR033926">
    <property type="entry name" value="IPT_NFkappaB"/>
</dbReference>
<dbReference type="PANTHER" id="PTHR24169">
    <property type="entry name" value="NUCLEAR FACTOR NF-KAPPA-B PROTEIN"/>
    <property type="match status" value="1"/>
</dbReference>
<keyword evidence="5" id="KW-1185">Reference proteome</keyword>
<dbReference type="GO" id="GO:0005654">
    <property type="term" value="C:nucleoplasm"/>
    <property type="evidence" value="ECO:0007669"/>
    <property type="project" value="UniProtKB-ARBA"/>
</dbReference>
<feature type="repeat" description="ANK" evidence="1">
    <location>
        <begin position="576"/>
        <end position="608"/>
    </location>
</feature>
<dbReference type="GO" id="GO:0001228">
    <property type="term" value="F:DNA-binding transcription activator activity, RNA polymerase II-specific"/>
    <property type="evidence" value="ECO:0007669"/>
    <property type="project" value="UniProtKB-ARBA"/>
</dbReference>
<dbReference type="CDD" id="cd01177">
    <property type="entry name" value="IPT_NFkappaB"/>
    <property type="match status" value="1"/>
</dbReference>
<dbReference type="SUPFAM" id="SSF81296">
    <property type="entry name" value="E set domains"/>
    <property type="match status" value="1"/>
</dbReference>
<dbReference type="InterPro" id="IPR032397">
    <property type="entry name" value="RHD_dimer"/>
</dbReference>
<dbReference type="SMART" id="SM00248">
    <property type="entry name" value="ANK"/>
    <property type="match status" value="6"/>
</dbReference>
<dbReference type="PRINTS" id="PR00057">
    <property type="entry name" value="NFKBTNSCPFCT"/>
</dbReference>
<feature type="domain" description="RHD" evidence="3">
    <location>
        <begin position="87"/>
        <end position="282"/>
    </location>
</feature>
<feature type="repeat" description="ANK" evidence="1">
    <location>
        <begin position="644"/>
        <end position="679"/>
    </location>
</feature>
<dbReference type="InterPro" id="IPR014756">
    <property type="entry name" value="Ig_E-set"/>
</dbReference>
<dbReference type="InterPro" id="IPR002110">
    <property type="entry name" value="Ankyrin_rpt"/>
</dbReference>
<dbReference type="GO" id="GO:0000978">
    <property type="term" value="F:RNA polymerase II cis-regulatory region sequence-specific DNA binding"/>
    <property type="evidence" value="ECO:0007669"/>
    <property type="project" value="TreeGrafter"/>
</dbReference>
<dbReference type="PROSITE" id="PS50088">
    <property type="entry name" value="ANK_REPEAT"/>
    <property type="match status" value="4"/>
</dbReference>
<dbReference type="SUPFAM" id="SSF47986">
    <property type="entry name" value="DEATH domain"/>
    <property type="match status" value="1"/>
</dbReference>
<evidence type="ECO:0000256" key="1">
    <source>
        <dbReference type="PROSITE-ProRule" id="PRU00023"/>
    </source>
</evidence>
<dbReference type="PANTHER" id="PTHR24169:SF28">
    <property type="entry name" value="NUCLEAR FACTOR NF-KAPPA-B P110 SUBUNIT"/>
    <property type="match status" value="1"/>
</dbReference>
<proteinExistence type="predicted"/>
<dbReference type="InterPro" id="IPR000451">
    <property type="entry name" value="NFkB/Dor"/>
</dbReference>
<evidence type="ECO:0000259" key="3">
    <source>
        <dbReference type="PROSITE" id="PS50254"/>
    </source>
</evidence>
<dbReference type="OrthoDB" id="10254686at2759"/>
<dbReference type="InParanoid" id="E2B900"/>
<dbReference type="PROSITE" id="PS50254">
    <property type="entry name" value="REL_2"/>
    <property type="match status" value="1"/>
</dbReference>
<evidence type="ECO:0000313" key="5">
    <source>
        <dbReference type="Proteomes" id="UP000008237"/>
    </source>
</evidence>
<dbReference type="GO" id="GO:0002225">
    <property type="term" value="P:positive regulation of antimicrobial peptide production"/>
    <property type="evidence" value="ECO:0007669"/>
    <property type="project" value="UniProtKB-ARBA"/>
</dbReference>
<dbReference type="GO" id="GO:0007249">
    <property type="term" value="P:canonical NF-kappaB signal transduction"/>
    <property type="evidence" value="ECO:0007669"/>
    <property type="project" value="UniProtKB-ARBA"/>
</dbReference>
<organism evidence="5">
    <name type="scientific">Harpegnathos saltator</name>
    <name type="common">Jerdon's jumping ant</name>
    <dbReference type="NCBI Taxonomy" id="610380"/>
    <lineage>
        <taxon>Eukaryota</taxon>
        <taxon>Metazoa</taxon>
        <taxon>Ecdysozoa</taxon>
        <taxon>Arthropoda</taxon>
        <taxon>Hexapoda</taxon>
        <taxon>Insecta</taxon>
        <taxon>Pterygota</taxon>
        <taxon>Neoptera</taxon>
        <taxon>Endopterygota</taxon>
        <taxon>Hymenoptera</taxon>
        <taxon>Apocrita</taxon>
        <taxon>Aculeata</taxon>
        <taxon>Formicoidea</taxon>
        <taxon>Formicidae</taxon>
        <taxon>Ponerinae</taxon>
        <taxon>Ponerini</taxon>
        <taxon>Harpegnathos</taxon>
    </lineage>
</organism>
<dbReference type="GO" id="GO:0045087">
    <property type="term" value="P:innate immune response"/>
    <property type="evidence" value="ECO:0007669"/>
    <property type="project" value="UniProtKB-ARBA"/>
</dbReference>
<dbReference type="InterPro" id="IPR008967">
    <property type="entry name" value="p53-like_TF_DNA-bd_sf"/>
</dbReference>
<dbReference type="PROSITE" id="PS50297">
    <property type="entry name" value="ANK_REP_REGION"/>
    <property type="match status" value="3"/>
</dbReference>
<gene>
    <name evidence="4" type="ORF">EAI_01084</name>
</gene>
<dbReference type="STRING" id="610380.E2B900"/>
<feature type="region of interest" description="Disordered" evidence="2">
    <location>
        <begin position="39"/>
        <end position="64"/>
    </location>
</feature>
<dbReference type="SMART" id="SM00429">
    <property type="entry name" value="IPT"/>
    <property type="match status" value="1"/>
</dbReference>
<dbReference type="AlphaFoldDB" id="E2B900"/>
<feature type="repeat" description="ANK" evidence="1">
    <location>
        <begin position="610"/>
        <end position="633"/>
    </location>
</feature>
<dbReference type="GO" id="GO:0005737">
    <property type="term" value="C:cytoplasm"/>
    <property type="evidence" value="ECO:0007669"/>
    <property type="project" value="InterPro"/>
</dbReference>
<dbReference type="PRINTS" id="PR01415">
    <property type="entry name" value="ANKYRIN"/>
</dbReference>
<dbReference type="EMBL" id="GL446405">
    <property type="protein sequence ID" value="EFN87834.1"/>
    <property type="molecule type" value="Genomic_DNA"/>
</dbReference>
<dbReference type="Pfam" id="PF16179">
    <property type="entry name" value="RHD_dimer"/>
    <property type="match status" value="1"/>
</dbReference>
<feature type="repeat" description="ANK" evidence="1">
    <location>
        <begin position="508"/>
        <end position="540"/>
    </location>
</feature>
<name>E2B900_HARSA</name>
<dbReference type="InterPro" id="IPR013783">
    <property type="entry name" value="Ig-like_fold"/>
</dbReference>
<dbReference type="Gene3D" id="1.25.40.20">
    <property type="entry name" value="Ankyrin repeat-containing domain"/>
    <property type="match status" value="1"/>
</dbReference>
<dbReference type="Pfam" id="PF00554">
    <property type="entry name" value="RHD_DNA_bind"/>
    <property type="match status" value="1"/>
</dbReference>
<dbReference type="Pfam" id="PF12796">
    <property type="entry name" value="Ank_2"/>
    <property type="match status" value="2"/>
</dbReference>
<protein>
    <submittedName>
        <fullName evidence="4">Nuclear factor NF-kappa-B p110 subunit</fullName>
    </submittedName>
</protein>
<dbReference type="GO" id="GO:0008063">
    <property type="term" value="P:Toll signaling pathway"/>
    <property type="evidence" value="ECO:0007669"/>
    <property type="project" value="UniProtKB-ARBA"/>
</dbReference>
<accession>E2B900</accession>
<dbReference type="SUPFAM" id="SSF48403">
    <property type="entry name" value="Ankyrin repeat"/>
    <property type="match status" value="1"/>
</dbReference>
<dbReference type="FunFam" id="2.60.40.10:FF:000046">
    <property type="entry name" value="Nuclear factor NF-kappa-B p105 subunit"/>
    <property type="match status" value="1"/>
</dbReference>
<dbReference type="InterPro" id="IPR011539">
    <property type="entry name" value="RHD_DNA_bind_dom"/>
</dbReference>
<dbReference type="InterPro" id="IPR011029">
    <property type="entry name" value="DEATH-like_dom_sf"/>
</dbReference>
<dbReference type="OMA" id="SPNQQNH"/>
<dbReference type="GO" id="GO:0035206">
    <property type="term" value="P:regulation of hemocyte proliferation"/>
    <property type="evidence" value="ECO:0007669"/>
    <property type="project" value="UniProtKB-ARBA"/>
</dbReference>
<dbReference type="Gene3D" id="1.10.533.10">
    <property type="entry name" value="Death Domain, Fas"/>
    <property type="match status" value="1"/>
</dbReference>
<dbReference type="SUPFAM" id="SSF49417">
    <property type="entry name" value="p53-like transcription factors"/>
    <property type="match status" value="1"/>
</dbReference>
<dbReference type="InterPro" id="IPR037059">
    <property type="entry name" value="RHD_DNA_bind_dom_sf"/>
</dbReference>
<dbReference type="Proteomes" id="UP000008237">
    <property type="component" value="Unassembled WGS sequence"/>
</dbReference>
<dbReference type="Gene3D" id="2.60.40.10">
    <property type="entry name" value="Immunoglobulins"/>
    <property type="match status" value="1"/>
</dbReference>
<evidence type="ECO:0000313" key="4">
    <source>
        <dbReference type="EMBL" id="EFN87834.1"/>
    </source>
</evidence>
<dbReference type="InterPro" id="IPR036770">
    <property type="entry name" value="Ankyrin_rpt-contain_sf"/>
</dbReference>
<dbReference type="Gene3D" id="2.60.40.340">
    <property type="entry name" value="Rel homology domain (RHD), DNA-binding domain"/>
    <property type="match status" value="1"/>
</dbReference>
<keyword evidence="1" id="KW-0040">ANK repeat</keyword>
<evidence type="ECO:0000256" key="2">
    <source>
        <dbReference type="SAM" id="MobiDB-lite"/>
    </source>
</evidence>
<reference evidence="4 5" key="1">
    <citation type="journal article" date="2010" name="Science">
        <title>Genomic comparison of the ants Camponotus floridanus and Harpegnathos saltator.</title>
        <authorList>
            <person name="Bonasio R."/>
            <person name="Zhang G."/>
            <person name="Ye C."/>
            <person name="Mutti N.S."/>
            <person name="Fang X."/>
            <person name="Qin N."/>
            <person name="Donahue G."/>
            <person name="Yang P."/>
            <person name="Li Q."/>
            <person name="Li C."/>
            <person name="Zhang P."/>
            <person name="Huang Z."/>
            <person name="Berger S.L."/>
            <person name="Reinberg D."/>
            <person name="Wang J."/>
            <person name="Liebig J."/>
        </authorList>
    </citation>
    <scope>NUCLEOTIDE SEQUENCE [LARGE SCALE GENOMIC DNA]</scope>
    <source>
        <strain evidence="4 5">R22 G/1</strain>
    </source>
</reference>